<protein>
    <recommendedName>
        <fullName evidence="2 14">Cytochrome b</fullName>
    </recommendedName>
</protein>
<evidence type="ECO:0000256" key="13">
    <source>
        <dbReference type="ARBA" id="ARBA00023136"/>
    </source>
</evidence>
<keyword evidence="4 14" id="KW-0349">Heme</keyword>
<dbReference type="GO" id="GO:0046872">
    <property type="term" value="F:metal ion binding"/>
    <property type="evidence" value="ECO:0007669"/>
    <property type="project" value="UniProtKB-UniRule"/>
</dbReference>
<dbReference type="InterPro" id="IPR005798">
    <property type="entry name" value="Cyt_b/b6_C"/>
</dbReference>
<feature type="transmembrane region" description="Helical" evidence="14">
    <location>
        <begin position="109"/>
        <end position="129"/>
    </location>
</feature>
<dbReference type="PROSITE" id="PS51002">
    <property type="entry name" value="CYTB_NTER"/>
    <property type="match status" value="1"/>
</dbReference>
<dbReference type="InterPro" id="IPR048259">
    <property type="entry name" value="Cytochrome_b_N_euk/bac"/>
</dbReference>
<feature type="transmembrane region" description="Helical" evidence="14">
    <location>
        <begin position="317"/>
        <end position="337"/>
    </location>
</feature>
<name>A0A385CAZ3_9APIC</name>
<feature type="transmembrane region" description="Helical" evidence="14">
    <location>
        <begin position="76"/>
        <end position="97"/>
    </location>
</feature>
<dbReference type="SUPFAM" id="SSF81342">
    <property type="entry name" value="Transmembrane di-heme cytochromes"/>
    <property type="match status" value="1"/>
</dbReference>
<dbReference type="InterPro" id="IPR027387">
    <property type="entry name" value="Cytb/b6-like_sf"/>
</dbReference>
<comment type="subcellular location">
    <subcellularLocation>
        <location evidence="1">Mitochondrion inner membrane</location>
        <topology evidence="1">Multi-pass membrane protein</topology>
    </subcellularLocation>
</comment>
<evidence type="ECO:0000256" key="2">
    <source>
        <dbReference type="ARBA" id="ARBA00013531"/>
    </source>
</evidence>
<dbReference type="CDD" id="cd00284">
    <property type="entry name" value="Cytochrome_b_N"/>
    <property type="match status" value="1"/>
</dbReference>
<dbReference type="PROSITE" id="PS51003">
    <property type="entry name" value="CYTB_CTER"/>
    <property type="match status" value="1"/>
</dbReference>
<keyword evidence="7 14" id="KW-0479">Metal-binding</keyword>
<keyword evidence="12 14" id="KW-0496">Mitochondrion</keyword>
<evidence type="ECO:0000256" key="1">
    <source>
        <dbReference type="ARBA" id="ARBA00004448"/>
    </source>
</evidence>
<comment type="function">
    <text evidence="14">Component of the ubiquinol-cytochrome c reductase complex (complex III or cytochrome b-c1 complex) that is part of the mitochondrial respiratory chain. The b-c1 complex mediates electron transfer from ubiquinol to cytochrome c. Contributes to the generation of a proton gradient across the mitochondrial membrane that is then used for ATP synthesis.</text>
</comment>
<dbReference type="PANTHER" id="PTHR19271">
    <property type="entry name" value="CYTOCHROME B"/>
    <property type="match status" value="1"/>
</dbReference>
<feature type="transmembrane region" description="Helical" evidence="14">
    <location>
        <begin position="24"/>
        <end position="47"/>
    </location>
</feature>
<evidence type="ECO:0000256" key="11">
    <source>
        <dbReference type="ARBA" id="ARBA00023004"/>
    </source>
</evidence>
<dbReference type="EMBL" id="MH320093">
    <property type="protein sequence ID" value="AXQ37351.1"/>
    <property type="molecule type" value="Genomic_DNA"/>
</dbReference>
<dbReference type="SUPFAM" id="SSF81648">
    <property type="entry name" value="a domain/subunit of cytochrome bc1 complex (Ubiquinol-cytochrome c reductase)"/>
    <property type="match status" value="1"/>
</dbReference>
<feature type="domain" description="Cytochrome b/b6 C-terminal region profile" evidence="16">
    <location>
        <begin position="201"/>
        <end position="366"/>
    </location>
</feature>
<evidence type="ECO:0000256" key="14">
    <source>
        <dbReference type="RuleBase" id="RU362117"/>
    </source>
</evidence>
<evidence type="ECO:0000259" key="16">
    <source>
        <dbReference type="PROSITE" id="PS51003"/>
    </source>
</evidence>
<evidence type="ECO:0000256" key="5">
    <source>
        <dbReference type="ARBA" id="ARBA00022660"/>
    </source>
</evidence>
<dbReference type="GO" id="GO:0006122">
    <property type="term" value="P:mitochondrial electron transport, ubiquinol to cytochrome c"/>
    <property type="evidence" value="ECO:0007669"/>
    <property type="project" value="TreeGrafter"/>
</dbReference>
<evidence type="ECO:0000256" key="6">
    <source>
        <dbReference type="ARBA" id="ARBA00022692"/>
    </source>
</evidence>
<dbReference type="PANTHER" id="PTHR19271:SF16">
    <property type="entry name" value="CYTOCHROME B"/>
    <property type="match status" value="1"/>
</dbReference>
<keyword evidence="10 14" id="KW-1133">Transmembrane helix</keyword>
<dbReference type="InterPro" id="IPR036150">
    <property type="entry name" value="Cyt_b/b6_C_sf"/>
</dbReference>
<keyword evidence="8" id="KW-0999">Mitochondrion inner membrane</keyword>
<evidence type="ECO:0000256" key="9">
    <source>
        <dbReference type="ARBA" id="ARBA00022982"/>
    </source>
</evidence>
<feature type="transmembrane region" description="Helical" evidence="14">
    <location>
        <begin position="278"/>
        <end position="296"/>
    </location>
</feature>
<dbReference type="Pfam" id="PF00032">
    <property type="entry name" value="Cytochrom_B_C"/>
    <property type="match status" value="1"/>
</dbReference>
<evidence type="ECO:0000256" key="10">
    <source>
        <dbReference type="ARBA" id="ARBA00022989"/>
    </source>
</evidence>
<keyword evidence="5 14" id="KW-0679">Respiratory chain</keyword>
<geneLocation type="mitochondrion" evidence="17"/>
<dbReference type="GO" id="GO:0008121">
    <property type="term" value="F:quinol-cytochrome-c reductase activity"/>
    <property type="evidence" value="ECO:0007669"/>
    <property type="project" value="TreeGrafter"/>
</dbReference>
<keyword evidence="11 14" id="KW-0408">Iron</keyword>
<feature type="transmembrane region" description="Helical" evidence="14">
    <location>
        <begin position="135"/>
        <end position="158"/>
    </location>
</feature>
<dbReference type="InterPro" id="IPR016174">
    <property type="entry name" value="Di-haem_cyt_TM"/>
</dbReference>
<comment type="similarity">
    <text evidence="14">Belongs to the cytochrome b family.</text>
</comment>
<keyword evidence="13 14" id="KW-0472">Membrane</keyword>
<keyword evidence="6 14" id="KW-0812">Transmembrane</keyword>
<proteinExistence type="inferred from homology"/>
<gene>
    <name evidence="17" type="primary">CYTB</name>
</gene>
<accession>A0A385CAZ3</accession>
<feature type="transmembrane region" description="Helical" evidence="14">
    <location>
        <begin position="170"/>
        <end position="191"/>
    </location>
</feature>
<evidence type="ECO:0000256" key="3">
    <source>
        <dbReference type="ARBA" id="ARBA00022448"/>
    </source>
</evidence>
<evidence type="ECO:0000256" key="4">
    <source>
        <dbReference type="ARBA" id="ARBA00022617"/>
    </source>
</evidence>
<sequence>MNLAVVSQVKSHLQYYPCPTNINFLWNFGFLIGISFVIQIVTGIFLASRYTGDVSSSFSSVQHIMREVNCGWQFRYLHSTGASLVFVCFFVHIMRALANQSFIYLPATWISGLMIYFITIVTAFLGYVLPWGQMSFWGATVITNLLDPIPYFVTWLVCGYYVDDPTLKRFFVLHFVLPFVSMVIVVLHIFYLHLQGSSHPLGYDSSVMVPFYPHMLSVDVKGFNNICILLFLQSYFGIIELSHPDNSCPVNRFVTPLQIVPEWYFLSFYAILKVIPSKTGGLLILAATQLILLLLSEQRKESSILFLRQSFGARAHCHMLTVYQYCYIALLIIGAQLPLEVFILYGRLFVVLFVLSNIGFVTYRKV</sequence>
<dbReference type="Pfam" id="PF00033">
    <property type="entry name" value="Cytochrome_B"/>
    <property type="match status" value="1"/>
</dbReference>
<keyword evidence="3 14" id="KW-0813">Transport</keyword>
<evidence type="ECO:0000256" key="8">
    <source>
        <dbReference type="ARBA" id="ARBA00022792"/>
    </source>
</evidence>
<dbReference type="GO" id="GO:0016491">
    <property type="term" value="F:oxidoreductase activity"/>
    <property type="evidence" value="ECO:0007669"/>
    <property type="project" value="UniProtKB-UniRule"/>
</dbReference>
<reference evidence="17" key="1">
    <citation type="submission" date="2018-05" db="EMBL/GenBank/DDBJ databases">
        <title>A widespread coral-associated apicomplexan with an unusual plastid.</title>
        <authorList>
            <person name="Kwong W.K."/>
            <person name="Keeling P.J."/>
        </authorList>
    </citation>
    <scope>NUCLEOTIDE SEQUENCE</scope>
</reference>
<feature type="transmembrane region" description="Helical" evidence="14">
    <location>
        <begin position="343"/>
        <end position="363"/>
    </location>
</feature>
<dbReference type="Gene3D" id="1.20.810.10">
    <property type="entry name" value="Cytochrome Bc1 Complex, Chain C"/>
    <property type="match status" value="1"/>
</dbReference>
<dbReference type="InterPro" id="IPR005797">
    <property type="entry name" value="Cyt_b/b6_N"/>
</dbReference>
<evidence type="ECO:0000313" key="17">
    <source>
        <dbReference type="EMBL" id="AXQ37351.1"/>
    </source>
</evidence>
<evidence type="ECO:0000259" key="15">
    <source>
        <dbReference type="PROSITE" id="PS51002"/>
    </source>
</evidence>
<evidence type="ECO:0000256" key="7">
    <source>
        <dbReference type="ARBA" id="ARBA00022723"/>
    </source>
</evidence>
<dbReference type="AlphaFoldDB" id="A0A385CAZ3"/>
<comment type="cofactor">
    <cofactor evidence="14">
        <name>heme b</name>
        <dbReference type="ChEBI" id="CHEBI:60344"/>
    </cofactor>
    <text evidence="14">Binds 2 heme groups non-covalently.</text>
</comment>
<keyword evidence="9 14" id="KW-0249">Electron transport</keyword>
<dbReference type="GO" id="GO:0005743">
    <property type="term" value="C:mitochondrial inner membrane"/>
    <property type="evidence" value="ECO:0007669"/>
    <property type="project" value="UniProtKB-SubCell"/>
</dbReference>
<feature type="domain" description="Cytochrome b/b6 N-terminal region profile" evidence="15">
    <location>
        <begin position="1"/>
        <end position="201"/>
    </location>
</feature>
<evidence type="ECO:0000256" key="12">
    <source>
        <dbReference type="ARBA" id="ARBA00023128"/>
    </source>
</evidence>
<organism evidence="17">
    <name type="scientific">Apicomplexa sp. WK-2018_Corallicola</name>
    <dbReference type="NCBI Taxonomy" id="2304055"/>
    <lineage>
        <taxon>Eukaryota</taxon>
        <taxon>Sar</taxon>
        <taxon>Alveolata</taxon>
        <taxon>Apicomplexa</taxon>
    </lineage>
</organism>